<dbReference type="RefSeq" id="WP_068131714.1">
    <property type="nucleotide sequence ID" value="NZ_CP042914.1"/>
</dbReference>
<organism evidence="2 3">
    <name type="scientific">Roseimaritima ulvae</name>
    <dbReference type="NCBI Taxonomy" id="980254"/>
    <lineage>
        <taxon>Bacteria</taxon>
        <taxon>Pseudomonadati</taxon>
        <taxon>Planctomycetota</taxon>
        <taxon>Planctomycetia</taxon>
        <taxon>Pirellulales</taxon>
        <taxon>Pirellulaceae</taxon>
        <taxon>Roseimaritima</taxon>
    </lineage>
</organism>
<evidence type="ECO:0000313" key="3">
    <source>
        <dbReference type="Proteomes" id="UP000325286"/>
    </source>
</evidence>
<feature type="transmembrane region" description="Helical" evidence="1">
    <location>
        <begin position="6"/>
        <end position="23"/>
    </location>
</feature>
<dbReference type="KEGG" id="rul:UC8_44320"/>
<gene>
    <name evidence="2" type="ORF">UC8_44320</name>
</gene>
<dbReference type="Proteomes" id="UP000325286">
    <property type="component" value="Chromosome"/>
</dbReference>
<keyword evidence="1" id="KW-0812">Transmembrane</keyword>
<sequence length="91" mass="9889">MYTIAWLLFILACIAAVPIAAMIDSMQRKKAQREALMADEEPAEAIAEEPLAEEDGEQVVVAEDAPAELVEEVQAVEMADGDDLFGQDLPK</sequence>
<evidence type="ECO:0000256" key="1">
    <source>
        <dbReference type="SAM" id="Phobius"/>
    </source>
</evidence>
<dbReference type="AlphaFoldDB" id="A0A5B9QTL7"/>
<dbReference type="EMBL" id="CP042914">
    <property type="protein sequence ID" value="QEG42397.1"/>
    <property type="molecule type" value="Genomic_DNA"/>
</dbReference>
<accession>A0A5B9QTL7</accession>
<keyword evidence="1" id="KW-0472">Membrane</keyword>
<evidence type="ECO:0000313" key="2">
    <source>
        <dbReference type="EMBL" id="QEG42397.1"/>
    </source>
</evidence>
<name>A0A5B9QTL7_9BACT</name>
<protein>
    <submittedName>
        <fullName evidence="2">Uncharacterized protein</fullName>
    </submittedName>
</protein>
<reference evidence="2 3" key="1">
    <citation type="submission" date="2019-08" db="EMBL/GenBank/DDBJ databases">
        <title>Deep-cultivation of Planctomycetes and their phenomic and genomic characterization uncovers novel biology.</title>
        <authorList>
            <person name="Wiegand S."/>
            <person name="Jogler M."/>
            <person name="Boedeker C."/>
            <person name="Pinto D."/>
            <person name="Vollmers J."/>
            <person name="Rivas-Marin E."/>
            <person name="Kohn T."/>
            <person name="Peeters S.H."/>
            <person name="Heuer A."/>
            <person name="Rast P."/>
            <person name="Oberbeckmann S."/>
            <person name="Bunk B."/>
            <person name="Jeske O."/>
            <person name="Meyerdierks A."/>
            <person name="Storesund J.E."/>
            <person name="Kallscheuer N."/>
            <person name="Luecker S."/>
            <person name="Lage O.M."/>
            <person name="Pohl T."/>
            <person name="Merkel B.J."/>
            <person name="Hornburger P."/>
            <person name="Mueller R.-W."/>
            <person name="Bruemmer F."/>
            <person name="Labrenz M."/>
            <person name="Spormann A.M."/>
            <person name="Op den Camp H."/>
            <person name="Overmann J."/>
            <person name="Amann R."/>
            <person name="Jetten M.S.M."/>
            <person name="Mascher T."/>
            <person name="Medema M.H."/>
            <person name="Devos D.P."/>
            <person name="Kaster A.-K."/>
            <person name="Ovreas L."/>
            <person name="Rohde M."/>
            <person name="Galperin M.Y."/>
            <person name="Jogler C."/>
        </authorList>
    </citation>
    <scope>NUCLEOTIDE SEQUENCE [LARGE SCALE GENOMIC DNA]</scope>
    <source>
        <strain evidence="2 3">UC8</strain>
    </source>
</reference>
<proteinExistence type="predicted"/>
<keyword evidence="3" id="KW-1185">Reference proteome</keyword>
<keyword evidence="1" id="KW-1133">Transmembrane helix</keyword>